<reference evidence="2" key="1">
    <citation type="submission" date="2020-10" db="EMBL/GenBank/DDBJ databases">
        <authorList>
            <person name="Gilroy R."/>
        </authorList>
    </citation>
    <scope>NUCLEOTIDE SEQUENCE</scope>
    <source>
        <strain evidence="2">B1-8020</strain>
    </source>
</reference>
<dbReference type="InterPro" id="IPR009057">
    <property type="entry name" value="Homeodomain-like_sf"/>
</dbReference>
<organism evidence="2 3">
    <name type="scientific">Candidatus Merdivivens pullicola</name>
    <dbReference type="NCBI Taxonomy" id="2840872"/>
    <lineage>
        <taxon>Bacteria</taxon>
        <taxon>Pseudomonadati</taxon>
        <taxon>Bacteroidota</taxon>
        <taxon>Bacteroidia</taxon>
        <taxon>Bacteroidales</taxon>
        <taxon>Muribaculaceae</taxon>
        <taxon>Muribaculaceae incertae sedis</taxon>
        <taxon>Candidatus Merdivivens</taxon>
    </lineage>
</organism>
<gene>
    <name evidence="2" type="ORF">IAB81_02615</name>
</gene>
<accession>A0A9D9II40</accession>
<protein>
    <submittedName>
        <fullName evidence="2">Uncharacterized protein</fullName>
    </submittedName>
</protein>
<proteinExistence type="predicted"/>
<comment type="caution">
    <text evidence="2">The sequence shown here is derived from an EMBL/GenBank/DDBJ whole genome shotgun (WGS) entry which is preliminary data.</text>
</comment>
<dbReference type="EMBL" id="JADIMA010000028">
    <property type="protein sequence ID" value="MBO8472506.1"/>
    <property type="molecule type" value="Genomic_DNA"/>
</dbReference>
<dbReference type="AlphaFoldDB" id="A0A9D9II40"/>
<evidence type="ECO:0000256" key="1">
    <source>
        <dbReference type="SAM" id="MobiDB-lite"/>
    </source>
</evidence>
<dbReference type="SUPFAM" id="SSF46689">
    <property type="entry name" value="Homeodomain-like"/>
    <property type="match status" value="1"/>
</dbReference>
<dbReference type="Proteomes" id="UP000823604">
    <property type="component" value="Unassembled WGS sequence"/>
</dbReference>
<evidence type="ECO:0000313" key="3">
    <source>
        <dbReference type="Proteomes" id="UP000823604"/>
    </source>
</evidence>
<dbReference type="Gene3D" id="1.10.10.60">
    <property type="entry name" value="Homeodomain-like"/>
    <property type="match status" value="1"/>
</dbReference>
<feature type="compositionally biased region" description="Basic and acidic residues" evidence="1">
    <location>
        <begin position="63"/>
        <end position="75"/>
    </location>
</feature>
<evidence type="ECO:0000313" key="2">
    <source>
        <dbReference type="EMBL" id="MBO8472506.1"/>
    </source>
</evidence>
<feature type="region of interest" description="Disordered" evidence="1">
    <location>
        <begin position="63"/>
        <end position="85"/>
    </location>
</feature>
<reference evidence="2" key="2">
    <citation type="journal article" date="2021" name="PeerJ">
        <title>Extensive microbial diversity within the chicken gut microbiome revealed by metagenomics and culture.</title>
        <authorList>
            <person name="Gilroy R."/>
            <person name="Ravi A."/>
            <person name="Getino M."/>
            <person name="Pursley I."/>
            <person name="Horton D.L."/>
            <person name="Alikhan N.F."/>
            <person name="Baker D."/>
            <person name="Gharbi K."/>
            <person name="Hall N."/>
            <person name="Watson M."/>
            <person name="Adriaenssens E.M."/>
            <person name="Foster-Nyarko E."/>
            <person name="Jarju S."/>
            <person name="Secka A."/>
            <person name="Antonio M."/>
            <person name="Oren A."/>
            <person name="Chaudhuri R.R."/>
            <person name="La Ragione R."/>
            <person name="Hildebrand F."/>
            <person name="Pallen M.J."/>
        </authorList>
    </citation>
    <scope>NUCLEOTIDE SEQUENCE</scope>
    <source>
        <strain evidence="2">B1-8020</strain>
    </source>
</reference>
<sequence length="100" mass="11876">MATIQGTQYDRRRKLSEEQKAEIYMLREVDGLSTYRLAEMFGVSRRTIDFVLNPDRLERVKAQTSERAKDGRYRPDTATATENVRRTREYKRQLKMEGKI</sequence>
<name>A0A9D9II40_9BACT</name>